<feature type="region of interest" description="Disordered" evidence="6">
    <location>
        <begin position="436"/>
        <end position="457"/>
    </location>
</feature>
<keyword evidence="5 7" id="KW-0472">Membrane</keyword>
<proteinExistence type="inferred from homology"/>
<dbReference type="GO" id="GO:0008104">
    <property type="term" value="P:intracellular protein localization"/>
    <property type="evidence" value="ECO:0007669"/>
    <property type="project" value="TreeGrafter"/>
</dbReference>
<dbReference type="GO" id="GO:0016020">
    <property type="term" value="C:membrane"/>
    <property type="evidence" value="ECO:0007669"/>
    <property type="project" value="UniProtKB-SubCell"/>
</dbReference>
<dbReference type="InterPro" id="IPR029454">
    <property type="entry name" value="ODR-4-like"/>
</dbReference>
<organism evidence="8">
    <name type="scientific">Xenopsylla cheopis</name>
    <name type="common">Oriental rat flea</name>
    <name type="synonym">Pulex cheopis</name>
    <dbReference type="NCBI Taxonomy" id="163159"/>
    <lineage>
        <taxon>Eukaryota</taxon>
        <taxon>Metazoa</taxon>
        <taxon>Ecdysozoa</taxon>
        <taxon>Arthropoda</taxon>
        <taxon>Hexapoda</taxon>
        <taxon>Insecta</taxon>
        <taxon>Pterygota</taxon>
        <taxon>Neoptera</taxon>
        <taxon>Endopterygota</taxon>
        <taxon>Siphonaptera</taxon>
        <taxon>Pulicidae</taxon>
        <taxon>Xenopsyllinae</taxon>
        <taxon>Xenopsylla</taxon>
    </lineage>
</organism>
<evidence type="ECO:0000256" key="5">
    <source>
        <dbReference type="ARBA" id="ARBA00023136"/>
    </source>
</evidence>
<feature type="transmembrane region" description="Helical" evidence="7">
    <location>
        <begin position="464"/>
        <end position="487"/>
    </location>
</feature>
<keyword evidence="4 7" id="KW-1133">Transmembrane helix</keyword>
<evidence type="ECO:0000256" key="6">
    <source>
        <dbReference type="SAM" id="MobiDB-lite"/>
    </source>
</evidence>
<keyword evidence="8" id="KW-0675">Receptor</keyword>
<dbReference type="Pfam" id="PF14778">
    <property type="entry name" value="ODR4-like"/>
    <property type="match status" value="1"/>
</dbReference>
<dbReference type="PANTHER" id="PTHR33966">
    <property type="entry name" value="PROTEIN ODR-4 HOMOLOG"/>
    <property type="match status" value="1"/>
</dbReference>
<evidence type="ECO:0000256" key="3">
    <source>
        <dbReference type="ARBA" id="ARBA00022692"/>
    </source>
</evidence>
<evidence type="ECO:0000256" key="2">
    <source>
        <dbReference type="ARBA" id="ARBA00010131"/>
    </source>
</evidence>
<accession>A0A6M2DFX0</accession>
<evidence type="ECO:0000256" key="4">
    <source>
        <dbReference type="ARBA" id="ARBA00022989"/>
    </source>
</evidence>
<comment type="similarity">
    <text evidence="2">Belongs to the ODR-4 family.</text>
</comment>
<dbReference type="EMBL" id="GIIL01000302">
    <property type="protein sequence ID" value="NOV44028.1"/>
    <property type="molecule type" value="Transcribed_RNA"/>
</dbReference>
<reference evidence="8" key="1">
    <citation type="submission" date="2020-03" db="EMBL/GenBank/DDBJ databases">
        <title>Transcriptomic Profiling of the Digestive Tract of the Rat Flea, Xenopsylla cheopis, Following Blood Feeding and Infection with Yersinia pestis.</title>
        <authorList>
            <person name="Bland D.M."/>
            <person name="Martens C.A."/>
            <person name="Virtaneva K."/>
            <person name="Kanakabandi K."/>
            <person name="Long D."/>
            <person name="Rosenke R."/>
            <person name="Saturday G.A."/>
            <person name="Hoyt F.H."/>
            <person name="Bruno D.P."/>
            <person name="Ribeiro J.M.C."/>
            <person name="Hinnebusch J."/>
        </authorList>
    </citation>
    <scope>NUCLEOTIDE SEQUENCE</scope>
</reference>
<evidence type="ECO:0000313" key="8">
    <source>
        <dbReference type="EMBL" id="NOV44028.1"/>
    </source>
</evidence>
<comment type="subcellular location">
    <subcellularLocation>
        <location evidence="1">Membrane</location>
    </subcellularLocation>
</comment>
<sequence length="490" mass="54845">MGRLAEADESLFHYLQNLGQSNEDYIVGLISGQPAQNKDLIIHLARTPETKVTNEDYNENESIKISAVSHKKKNFNKSLSAISDNWIANHALYTTRMLPGGMFVLGIFVVSPDSLFENKVHMIKIVSMLAEIYKVLQDNKYLHALPEHNSAEKLILHFNTTSKSYACKSINIDQLDLNLITVDWKFVPKARNPDWFQLDCYYELDDIFPLKTNNNGVSIKCQYEAVLSFISKIVWSATMFVDGEVKDSDMTLESILLQKNSNDNKNDISEKGSQKSLDENASEVVDRNLCISMFVPSDSSSPPSSEPLKEKGTVVKLPGSVSFSGVVSSSVWMHNSCKLSEAHNAIRSDIIRSLQARIQICCDSLDTDTVEDRIVISEPPRRVLIPLKSKVCFSDYIFNGETTSEAVLSAREVLDLLIEEDKIIADIEHPADNADESVIKPNLKSEESLENSPGNQGHRDTNTIMIISGIVIALLVLLLSLFVNFYYNLN</sequence>
<name>A0A6M2DFX0_XENCH</name>
<dbReference type="AlphaFoldDB" id="A0A6M2DFX0"/>
<dbReference type="PANTHER" id="PTHR33966:SF1">
    <property type="entry name" value="PROTEIN ODR-4 HOMOLOG"/>
    <property type="match status" value="1"/>
</dbReference>
<keyword evidence="3 7" id="KW-0812">Transmembrane</keyword>
<evidence type="ECO:0000256" key="7">
    <source>
        <dbReference type="SAM" id="Phobius"/>
    </source>
</evidence>
<evidence type="ECO:0000256" key="1">
    <source>
        <dbReference type="ARBA" id="ARBA00004370"/>
    </source>
</evidence>
<dbReference type="GO" id="GO:0012505">
    <property type="term" value="C:endomembrane system"/>
    <property type="evidence" value="ECO:0007669"/>
    <property type="project" value="TreeGrafter"/>
</dbReference>
<protein>
    <submittedName>
        <fullName evidence="8">Putative olfactory receptor 4-like protein</fullName>
    </submittedName>
</protein>